<dbReference type="InterPro" id="IPR006584">
    <property type="entry name" value="Cellulose-bd_IV"/>
</dbReference>
<gene>
    <name evidence="6" type="ORF">F0344_00500</name>
</gene>
<organism evidence="6 7">
    <name type="scientific">Streptomyces finlayi</name>
    <dbReference type="NCBI Taxonomy" id="67296"/>
    <lineage>
        <taxon>Bacteria</taxon>
        <taxon>Bacillati</taxon>
        <taxon>Actinomycetota</taxon>
        <taxon>Actinomycetes</taxon>
        <taxon>Kitasatosporales</taxon>
        <taxon>Streptomycetaceae</taxon>
        <taxon>Streptomyces</taxon>
    </lineage>
</organism>
<feature type="region of interest" description="Disordered" evidence="2">
    <location>
        <begin position="494"/>
        <end position="541"/>
    </location>
</feature>
<feature type="chain" id="PRO_5038787861" evidence="3">
    <location>
        <begin position="23"/>
        <end position="943"/>
    </location>
</feature>
<evidence type="ECO:0000313" key="7">
    <source>
        <dbReference type="Proteomes" id="UP000515307"/>
    </source>
</evidence>
<dbReference type="SMART" id="SM00089">
    <property type="entry name" value="PKD"/>
    <property type="match status" value="1"/>
</dbReference>
<dbReference type="Gene3D" id="2.80.10.50">
    <property type="match status" value="1"/>
</dbReference>
<dbReference type="PROSITE" id="PS51175">
    <property type="entry name" value="CBM6"/>
    <property type="match status" value="1"/>
</dbReference>
<feature type="domain" description="CBM6" evidence="5">
    <location>
        <begin position="685"/>
        <end position="810"/>
    </location>
</feature>
<dbReference type="PROSITE" id="PS50231">
    <property type="entry name" value="RICIN_B_LECTIN"/>
    <property type="match status" value="1"/>
</dbReference>
<evidence type="ECO:0000256" key="3">
    <source>
        <dbReference type="SAM" id="SignalP"/>
    </source>
</evidence>
<dbReference type="GO" id="GO:0030246">
    <property type="term" value="F:carbohydrate binding"/>
    <property type="evidence" value="ECO:0007669"/>
    <property type="project" value="InterPro"/>
</dbReference>
<dbReference type="KEGG" id="sfiy:F0344_00500"/>
<dbReference type="Gene3D" id="2.120.10.30">
    <property type="entry name" value="TolB, C-terminal domain"/>
    <property type="match status" value="1"/>
</dbReference>
<dbReference type="CDD" id="cd00146">
    <property type="entry name" value="PKD"/>
    <property type="match status" value="1"/>
</dbReference>
<dbReference type="InterPro" id="IPR011041">
    <property type="entry name" value="Quinoprot_gluc/sorb_DH_b-prop"/>
</dbReference>
<dbReference type="InterPro" id="IPR005084">
    <property type="entry name" value="CBM6"/>
</dbReference>
<dbReference type="Pfam" id="PF07995">
    <property type="entry name" value="GSDH"/>
    <property type="match status" value="1"/>
</dbReference>
<dbReference type="CDD" id="cd04084">
    <property type="entry name" value="CBM6_xylanase-like"/>
    <property type="match status" value="1"/>
</dbReference>
<feature type="signal peptide" evidence="3">
    <location>
        <begin position="1"/>
        <end position="22"/>
    </location>
</feature>
<dbReference type="PANTHER" id="PTHR19328">
    <property type="entry name" value="HEDGEHOG-INTERACTING PROTEIN"/>
    <property type="match status" value="1"/>
</dbReference>
<dbReference type="EMBL" id="CP045702">
    <property type="protein sequence ID" value="QNE73305.1"/>
    <property type="molecule type" value="Genomic_DNA"/>
</dbReference>
<accession>A0A7G7BD90</accession>
<dbReference type="InterPro" id="IPR008979">
    <property type="entry name" value="Galactose-bd-like_sf"/>
</dbReference>
<dbReference type="Proteomes" id="UP000515307">
    <property type="component" value="Chromosome"/>
</dbReference>
<dbReference type="InterPro" id="IPR011042">
    <property type="entry name" value="6-blade_b-propeller_TolB-like"/>
</dbReference>
<dbReference type="InterPro" id="IPR013783">
    <property type="entry name" value="Ig-like_fold"/>
</dbReference>
<dbReference type="InterPro" id="IPR000772">
    <property type="entry name" value="Ricin_B_lectin"/>
</dbReference>
<dbReference type="InterPro" id="IPR035992">
    <property type="entry name" value="Ricin_B-like_lectins"/>
</dbReference>
<dbReference type="Pfam" id="PF03422">
    <property type="entry name" value="CBM_6"/>
    <property type="match status" value="1"/>
</dbReference>
<dbReference type="SUPFAM" id="SSF49785">
    <property type="entry name" value="Galactose-binding domain-like"/>
    <property type="match status" value="1"/>
</dbReference>
<dbReference type="InterPro" id="IPR000601">
    <property type="entry name" value="PKD_dom"/>
</dbReference>
<evidence type="ECO:0000256" key="2">
    <source>
        <dbReference type="SAM" id="MobiDB-lite"/>
    </source>
</evidence>
<evidence type="ECO:0000259" key="4">
    <source>
        <dbReference type="PROSITE" id="PS50093"/>
    </source>
</evidence>
<reference evidence="7" key="1">
    <citation type="submission" date="2019-10" db="EMBL/GenBank/DDBJ databases">
        <title>Antimicrobial potential of Antarctic Bacteria.</title>
        <authorList>
            <person name="Benaud N."/>
            <person name="Edwards R.J."/>
            <person name="Ferrari B.C."/>
        </authorList>
    </citation>
    <scope>NUCLEOTIDE SEQUENCE [LARGE SCALE GENOMIC DNA]</scope>
    <source>
        <strain evidence="7">NBSH44</strain>
    </source>
</reference>
<dbReference type="InterPro" id="IPR022409">
    <property type="entry name" value="PKD/Chitinase_dom"/>
</dbReference>
<dbReference type="SMART" id="SM00458">
    <property type="entry name" value="RICIN"/>
    <property type="match status" value="1"/>
</dbReference>
<feature type="region of interest" description="Disordered" evidence="2">
    <location>
        <begin position="210"/>
        <end position="230"/>
    </location>
</feature>
<dbReference type="InterPro" id="IPR012938">
    <property type="entry name" value="Glc/Sorbosone_DH"/>
</dbReference>
<dbReference type="AlphaFoldDB" id="A0A7G7BD90"/>
<name>A0A7G7BD90_9ACTN</name>
<protein>
    <submittedName>
        <fullName evidence="6">Carbohydrate-binding protein</fullName>
    </submittedName>
</protein>
<dbReference type="PROSITE" id="PS50093">
    <property type="entry name" value="PKD"/>
    <property type="match status" value="1"/>
</dbReference>
<dbReference type="PANTHER" id="PTHR19328:SF75">
    <property type="entry name" value="ALDOSE SUGAR DEHYDROGENASE YLII"/>
    <property type="match status" value="1"/>
</dbReference>
<dbReference type="Pfam" id="PF18911">
    <property type="entry name" value="PKD_4"/>
    <property type="match status" value="1"/>
</dbReference>
<dbReference type="InterPro" id="IPR035986">
    <property type="entry name" value="PKD_dom_sf"/>
</dbReference>
<dbReference type="Gene3D" id="2.60.120.260">
    <property type="entry name" value="Galactose-binding domain-like"/>
    <property type="match status" value="1"/>
</dbReference>
<dbReference type="Pfam" id="PF00652">
    <property type="entry name" value="Ricin_B_lectin"/>
    <property type="match status" value="1"/>
</dbReference>
<dbReference type="SUPFAM" id="SSF50370">
    <property type="entry name" value="Ricin B-like lectins"/>
    <property type="match status" value="1"/>
</dbReference>
<keyword evidence="1 3" id="KW-0732">Signal</keyword>
<evidence type="ECO:0000313" key="6">
    <source>
        <dbReference type="EMBL" id="QNE73305.1"/>
    </source>
</evidence>
<sequence length="943" mass="98161">MRVHRRLSRPLAAFVCTLLAAAGALTTERRQAEAAPAAADQFQQVTLAKGVAETGEPMTLAVLPNRSVLHTSRDGTLRITDAAGTTKAAGKLDVYSHDEEGLQGVGVDPAFTANRFIYLYYAPKLTTPPGDAPANGSAADFAPFDGVNRLSRFVLRTDGTLDTATEKKILDVPASRGLCCHVGGDIDFDAQGNLYLSTGDDTNPFASDGYTPVDERSNRNPAYDAQRSAGNTNDLRGKVLRIKVDSDGGYSIPSGNLFAPGTAKTRPEIYAMGFRNPFRMSVDKPTGTVYLGDYGPDAGTANAGRGPAGQVEFNRITKAGNYGWPYCTGKNAAYVDYDFATSTSGSAYSCAAPRNTSPNNTGLTDLPPAQSAWIPYDGGSVPEFGSGSESPMGGPVYRYDASSASTVKFPESFDGDFFAGEFGRRWIKRVEQGTDGTVQSINAFPWEGTQVMDMAFGPDGALYVLDYGTGYFNGDANSAVYRIESVSGGRSPVAKAAADRTSGKSPLAVQFSSAGSSDPDGDPLNHSWRFGDGATSTAANPSHTYSANGRYTAELTVSDGTGNTATASVIVTVGNTAPSVELELPTDGSVIDPGAAVPFEVTVTDAEDGTVDCSKVKVTFIVGHDSHGHPQTSATGCSGTVQTIADGEHDPNANIFGVWDAEYTDKGANGQPALTTHDQNLSQGSKRQAEHFGGSAGVQIVDKATANGGKTVGHIDNGDWISFKPYVLANVTKLTARVSSGSTGGTLEVRAGTPTGTLLGATAVPATGGWDTFQNVTANLTDRPAGTTTLHLVFKGGSGSLFDVDDFTLTTAAAPPQSGEIKGVGGKCVDVADGESADGTQIQLWTCNQSAAQKWTVGADNTLRALGKCMDISGGGTADGTKIQLYGCNGTGAQKWLPQADSTLKNPQSGKCLDAAGVSSADGTKLHLWTCHTGANQKWTLPN</sequence>
<dbReference type="SUPFAM" id="SSF49299">
    <property type="entry name" value="PKD domain"/>
    <property type="match status" value="1"/>
</dbReference>
<dbReference type="SMART" id="SM00606">
    <property type="entry name" value="CBD_IV"/>
    <property type="match status" value="1"/>
</dbReference>
<dbReference type="Gene3D" id="2.60.40.10">
    <property type="entry name" value="Immunoglobulins"/>
    <property type="match status" value="1"/>
</dbReference>
<proteinExistence type="predicted"/>
<feature type="domain" description="PKD" evidence="4">
    <location>
        <begin position="492"/>
        <end position="573"/>
    </location>
</feature>
<evidence type="ECO:0000259" key="5">
    <source>
        <dbReference type="PROSITE" id="PS51175"/>
    </source>
</evidence>
<evidence type="ECO:0000256" key="1">
    <source>
        <dbReference type="ARBA" id="ARBA00022729"/>
    </source>
</evidence>
<dbReference type="CDD" id="cd23451">
    <property type="entry name" value="beta-trefoil_Ricin_laminarinase"/>
    <property type="match status" value="1"/>
</dbReference>
<dbReference type="GO" id="GO:0005975">
    <property type="term" value="P:carbohydrate metabolic process"/>
    <property type="evidence" value="ECO:0007669"/>
    <property type="project" value="UniProtKB-ARBA"/>
</dbReference>
<dbReference type="SUPFAM" id="SSF50952">
    <property type="entry name" value="Soluble quinoprotein glucose dehydrogenase"/>
    <property type="match status" value="1"/>
</dbReference>
<keyword evidence="7" id="KW-1185">Reference proteome</keyword>